<protein>
    <submittedName>
        <fullName evidence="1">Crispr-associated protein</fullName>
    </submittedName>
</protein>
<accession>A0A0R2AYU7</accession>
<sequence>MTDPWINVIDNQSNQEVTVSLSTLFQNAQHYRQLAGEMQAQDLAILRLLLAILTTVYSRFNANGEPYDWLTIQPDTMIATPDVDQGIYAEDAATELLTTWDDLHQAQQFSDVVQDYLTTYQPRFDLFGDQPFYQATTAGYDAAVPDDKKISLDNPKGTVGIKQINRRISESGNSVALFSPRSGATKDNLTLPELSRWLITYQNFTGVTDKTKIVATDKFSAPLGWLYSLNPIYAIGKNLFETLMLNLVLLNPDSDAEDVYHPQQPVWEVSSLNDYLETRKSLHRPDNLAELYTTWSRLIHVEWDESDYPIIFSASIPQFSDEDMFIEPMTTWRYDKKTEHFRPAIKGLRNMNRAMWRNFGSYVRISQSQQEASQQREPGIVSWLRYLREESDSLGDNQLTLASATLIRDDNATSQMPAAELADEMRIDAAVFLDDREMDNWAQRIEEVVDQTQKVGDDYRHFISNIADLKNRKEPRETEKAVAQFYDQLNEPFLQWLASLTIDDDVDSRIWDWRKQLHQIALDLAKAQFDNSTPREITGVSDGNVENIFTEYNRFMRFLNQHLDLSKKGD</sequence>
<gene>
    <name evidence="1" type="ORF">FC34_GL001111</name>
</gene>
<dbReference type="Pfam" id="PF09481">
    <property type="entry name" value="CRISPR_Cse1"/>
    <property type="match status" value="1"/>
</dbReference>
<dbReference type="EMBL" id="AYZQ01000002">
    <property type="protein sequence ID" value="KRM72127.1"/>
    <property type="molecule type" value="Genomic_DNA"/>
</dbReference>
<comment type="caution">
    <text evidence="1">The sequence shown here is derived from an EMBL/GenBank/DDBJ whole genome shotgun (WGS) entry which is preliminary data.</text>
</comment>
<dbReference type="Gene3D" id="1.10.132.100">
    <property type="match status" value="1"/>
</dbReference>
<name>A0A0R2AYU7_9LACO</name>
<dbReference type="PATRIC" id="fig|1423727.3.peg.1125"/>
<proteinExistence type="predicted"/>
<dbReference type="AlphaFoldDB" id="A0A0R2AYU7"/>
<dbReference type="STRING" id="1423727.FC34_GL001111"/>
<reference evidence="1 2" key="1">
    <citation type="journal article" date="2015" name="Genome Announc.">
        <title>Expanding the biotechnology potential of lactobacilli through comparative genomics of 213 strains and associated genera.</title>
        <authorList>
            <person name="Sun Z."/>
            <person name="Harris H.M."/>
            <person name="McCann A."/>
            <person name="Guo C."/>
            <person name="Argimon S."/>
            <person name="Zhang W."/>
            <person name="Yang X."/>
            <person name="Jeffery I.B."/>
            <person name="Cooney J.C."/>
            <person name="Kagawa T.F."/>
            <person name="Liu W."/>
            <person name="Song Y."/>
            <person name="Salvetti E."/>
            <person name="Wrobel A."/>
            <person name="Rasinkangas P."/>
            <person name="Parkhill J."/>
            <person name="Rea M.C."/>
            <person name="O'Sullivan O."/>
            <person name="Ritari J."/>
            <person name="Douillard F.P."/>
            <person name="Paul Ross R."/>
            <person name="Yang R."/>
            <person name="Briner A.E."/>
            <person name="Felis G.E."/>
            <person name="de Vos W.M."/>
            <person name="Barrangou R."/>
            <person name="Klaenhammer T.R."/>
            <person name="Caufield P.W."/>
            <person name="Cui Y."/>
            <person name="Zhang H."/>
            <person name="O'Toole P.W."/>
        </authorList>
    </citation>
    <scope>NUCLEOTIDE SEQUENCE [LARGE SCALE GENOMIC DNA]</scope>
    <source>
        <strain evidence="1 2">DSM 23927</strain>
    </source>
</reference>
<evidence type="ECO:0000313" key="1">
    <source>
        <dbReference type="EMBL" id="KRM72127.1"/>
    </source>
</evidence>
<keyword evidence="2" id="KW-1185">Reference proteome</keyword>
<organism evidence="1 2">
    <name type="scientific">Lacticaseibacillus brantae DSM 23927</name>
    <dbReference type="NCBI Taxonomy" id="1423727"/>
    <lineage>
        <taxon>Bacteria</taxon>
        <taxon>Bacillati</taxon>
        <taxon>Bacillota</taxon>
        <taxon>Bacilli</taxon>
        <taxon>Lactobacillales</taxon>
        <taxon>Lactobacillaceae</taxon>
        <taxon>Lacticaseibacillus</taxon>
    </lineage>
</organism>
<evidence type="ECO:0000313" key="2">
    <source>
        <dbReference type="Proteomes" id="UP000051672"/>
    </source>
</evidence>
<dbReference type="InterPro" id="IPR013381">
    <property type="entry name" value="CRISPR-assoc_prot_Cse1"/>
</dbReference>
<dbReference type="Proteomes" id="UP000051672">
    <property type="component" value="Unassembled WGS sequence"/>
</dbReference>